<dbReference type="Gene3D" id="1.10.287.470">
    <property type="entry name" value="Helix hairpin bin"/>
    <property type="match status" value="1"/>
</dbReference>
<feature type="domain" description="Multidrug resistance protein MdtA-like barrel-sandwich hybrid" evidence="6">
    <location>
        <begin position="83"/>
        <end position="218"/>
    </location>
</feature>
<keyword evidence="4" id="KW-1133">Transmembrane helix</keyword>
<dbReference type="EMBL" id="RBZU01000004">
    <property type="protein sequence ID" value="RKP55783.1"/>
    <property type="molecule type" value="Genomic_DNA"/>
</dbReference>
<feature type="transmembrane region" description="Helical" evidence="4">
    <location>
        <begin position="20"/>
        <end position="37"/>
    </location>
</feature>
<protein>
    <submittedName>
        <fullName evidence="9">Efflux RND transporter periplasmic adaptor subunit</fullName>
    </submittedName>
</protein>
<keyword evidence="3" id="KW-0813">Transport</keyword>
<dbReference type="Proteomes" id="UP000270342">
    <property type="component" value="Unassembled WGS sequence"/>
</dbReference>
<evidence type="ECO:0000256" key="4">
    <source>
        <dbReference type="SAM" id="Phobius"/>
    </source>
</evidence>
<feature type="domain" description="Multidrug resistance protein MdtA-like alpha-helical hairpin" evidence="5">
    <location>
        <begin position="121"/>
        <end position="182"/>
    </location>
</feature>
<comment type="similarity">
    <text evidence="2">Belongs to the membrane fusion protein (MFP) (TC 8.A.1) family.</text>
</comment>
<dbReference type="InterPro" id="IPR058792">
    <property type="entry name" value="Beta-barrel_RND_2"/>
</dbReference>
<feature type="domain" description="Multidrug resistance protein MdtA-like C-terminal permuted SH3" evidence="8">
    <location>
        <begin position="310"/>
        <end position="365"/>
    </location>
</feature>
<dbReference type="GO" id="GO:0015562">
    <property type="term" value="F:efflux transmembrane transporter activity"/>
    <property type="evidence" value="ECO:0007669"/>
    <property type="project" value="TreeGrafter"/>
</dbReference>
<dbReference type="Pfam" id="PF25954">
    <property type="entry name" value="Beta-barrel_RND_2"/>
    <property type="match status" value="1"/>
</dbReference>
<dbReference type="AlphaFoldDB" id="A0A494Y2U7"/>
<dbReference type="Gene3D" id="2.40.50.100">
    <property type="match status" value="1"/>
</dbReference>
<proteinExistence type="inferred from homology"/>
<sequence length="391" mass="41003">MSSDSLTTPPLPRGRVKSVVIVGAIIALAVVAAGVAVRATDARHLKSWTDEQAVPSVSVIVPIHDAKAPALILPGRIEAFTRAPIYARVNGYLKSWAVDIGTPVKAGQVLGLIETPEIDQQLLQARADLASAQANAQLAATTAHRWQAMLGSDSVSKQEVDERTGDYTSKTALVQAAQANVDRLVATKGFARIVAPFDGVVTARDTDVGALINAGGTGQELFVVSDVHQLRVYVQLPQNYAPSVRIGTTAQLTVPEYPNRTFTGRVIAKADAVNAASGTTLVQLLVDNPRTALLPGAFANVSFSLPVQPDALRVPASALVFDQRGTTLATLGADNKVQFKKVTIVRDFGDSVEIGSGLAQSDRVIDTPPDGLADGDAVEIATTAKKAQSHG</sequence>
<dbReference type="Pfam" id="PF25917">
    <property type="entry name" value="BSH_RND"/>
    <property type="match status" value="1"/>
</dbReference>
<evidence type="ECO:0000256" key="2">
    <source>
        <dbReference type="ARBA" id="ARBA00009477"/>
    </source>
</evidence>
<dbReference type="RefSeq" id="WP_121086419.1">
    <property type="nucleotide sequence ID" value="NZ_RBZU01000004.1"/>
</dbReference>
<evidence type="ECO:0000259" key="6">
    <source>
        <dbReference type="Pfam" id="PF25917"/>
    </source>
</evidence>
<evidence type="ECO:0000259" key="7">
    <source>
        <dbReference type="Pfam" id="PF25954"/>
    </source>
</evidence>
<keyword evidence="4" id="KW-0812">Transmembrane</keyword>
<dbReference type="Gene3D" id="2.40.30.170">
    <property type="match status" value="1"/>
</dbReference>
<feature type="domain" description="CusB-like beta-barrel" evidence="7">
    <location>
        <begin position="233"/>
        <end position="304"/>
    </location>
</feature>
<evidence type="ECO:0000259" key="5">
    <source>
        <dbReference type="Pfam" id="PF25876"/>
    </source>
</evidence>
<dbReference type="PANTHER" id="PTHR30469">
    <property type="entry name" value="MULTIDRUG RESISTANCE PROTEIN MDTA"/>
    <property type="match status" value="1"/>
</dbReference>
<dbReference type="Pfam" id="PF25967">
    <property type="entry name" value="RND-MFP_C"/>
    <property type="match status" value="1"/>
</dbReference>
<dbReference type="InterPro" id="IPR058625">
    <property type="entry name" value="MdtA-like_BSH"/>
</dbReference>
<evidence type="ECO:0000313" key="10">
    <source>
        <dbReference type="Proteomes" id="UP000270342"/>
    </source>
</evidence>
<dbReference type="InterPro" id="IPR006143">
    <property type="entry name" value="RND_pump_MFP"/>
</dbReference>
<keyword evidence="4" id="KW-0472">Membrane</keyword>
<comment type="caution">
    <text evidence="9">The sequence shown here is derived from an EMBL/GenBank/DDBJ whole genome shotgun (WGS) entry which is preliminary data.</text>
</comment>
<evidence type="ECO:0000256" key="1">
    <source>
        <dbReference type="ARBA" id="ARBA00004196"/>
    </source>
</evidence>
<dbReference type="InterPro" id="IPR058627">
    <property type="entry name" value="MdtA-like_C"/>
</dbReference>
<dbReference type="Gene3D" id="2.40.420.20">
    <property type="match status" value="1"/>
</dbReference>
<dbReference type="FunFam" id="2.40.30.170:FF:000010">
    <property type="entry name" value="Efflux RND transporter periplasmic adaptor subunit"/>
    <property type="match status" value="1"/>
</dbReference>
<dbReference type="NCBIfam" id="TIGR01730">
    <property type="entry name" value="RND_mfp"/>
    <property type="match status" value="1"/>
</dbReference>
<name>A0A494Y2U7_9BURK</name>
<evidence type="ECO:0000256" key="3">
    <source>
        <dbReference type="ARBA" id="ARBA00022448"/>
    </source>
</evidence>
<dbReference type="SUPFAM" id="SSF111369">
    <property type="entry name" value="HlyD-like secretion proteins"/>
    <property type="match status" value="1"/>
</dbReference>
<dbReference type="PANTHER" id="PTHR30469:SF37">
    <property type="entry name" value="RAGD PROTEIN"/>
    <property type="match status" value="1"/>
</dbReference>
<comment type="subcellular location">
    <subcellularLocation>
        <location evidence="1">Cell envelope</location>
    </subcellularLocation>
</comment>
<accession>A0A494Y2U7</accession>
<keyword evidence="10" id="KW-1185">Reference proteome</keyword>
<dbReference type="Pfam" id="PF25876">
    <property type="entry name" value="HH_MFP_RND"/>
    <property type="match status" value="1"/>
</dbReference>
<dbReference type="GO" id="GO:1990281">
    <property type="term" value="C:efflux pump complex"/>
    <property type="evidence" value="ECO:0007669"/>
    <property type="project" value="TreeGrafter"/>
</dbReference>
<gene>
    <name evidence="9" type="ORF">D7S86_11220</name>
</gene>
<reference evidence="9 10" key="1">
    <citation type="submission" date="2018-10" db="EMBL/GenBank/DDBJ databases">
        <title>Robbsia sp. DHC34, isolated from soil.</title>
        <authorList>
            <person name="Gao Z.-H."/>
            <person name="Qiu L.-H."/>
        </authorList>
    </citation>
    <scope>NUCLEOTIDE SEQUENCE [LARGE SCALE GENOMIC DNA]</scope>
    <source>
        <strain evidence="9 10">DHC34</strain>
    </source>
</reference>
<evidence type="ECO:0000313" key="9">
    <source>
        <dbReference type="EMBL" id="RKP55783.1"/>
    </source>
</evidence>
<dbReference type="OrthoDB" id="9806939at2"/>
<evidence type="ECO:0000259" key="8">
    <source>
        <dbReference type="Pfam" id="PF25967"/>
    </source>
</evidence>
<organism evidence="9 10">
    <name type="scientific">Pararobbsia silviterrae</name>
    <dbReference type="NCBI Taxonomy" id="1792498"/>
    <lineage>
        <taxon>Bacteria</taxon>
        <taxon>Pseudomonadati</taxon>
        <taxon>Pseudomonadota</taxon>
        <taxon>Betaproteobacteria</taxon>
        <taxon>Burkholderiales</taxon>
        <taxon>Burkholderiaceae</taxon>
        <taxon>Pararobbsia</taxon>
    </lineage>
</organism>
<dbReference type="InterPro" id="IPR058624">
    <property type="entry name" value="MdtA-like_HH"/>
</dbReference>